<dbReference type="PROSITE" id="PS50213">
    <property type="entry name" value="FAS1"/>
    <property type="match status" value="2"/>
</dbReference>
<dbReference type="AlphaFoldDB" id="A0AAJ6B780"/>
<name>A0AAJ6B780_9SPHI</name>
<proteinExistence type="predicted"/>
<evidence type="ECO:0000313" key="4">
    <source>
        <dbReference type="Proteomes" id="UP001214530"/>
    </source>
</evidence>
<evidence type="ECO:0000259" key="2">
    <source>
        <dbReference type="PROSITE" id="PS50213"/>
    </source>
</evidence>
<gene>
    <name evidence="3" type="ORF">P0Y49_02205</name>
</gene>
<dbReference type="Pfam" id="PF02469">
    <property type="entry name" value="Fasciclin"/>
    <property type="match status" value="1"/>
</dbReference>
<dbReference type="PANTHER" id="PTHR10900">
    <property type="entry name" value="PERIOSTIN-RELATED"/>
    <property type="match status" value="1"/>
</dbReference>
<sequence length="486" mass="53701">MKPVHKNKSLKLLSICLLLLLFSCKSKFDQHYDIPDNIKGNIYEQLQANADYSEFVAMLQKTNYDQVLKLNKQYTVFAPKNGSFSSVDLNDIEKLKQLIAMHIVYSPIYQSAMDSNYVKTVNNKYLNISTLNGKRFVNGIKLGGFELKAANGVIYGIEGPILPLQNLYEVIASNPDYSLFKGYINQANGRVFDKANSTKIGVDSLARPIYDSIFVNQNYYLSSALINDESRLSTVFIPTNTLVKKLISTTLLASVGNDPSKITHADSINFYTNLFKHVVVSGKAYTSAQLAGIPSLRSVLGTSYVVNASQFQKVDQQASNGIYYELKDITAPEFLFQKSYKITARNVDTLNLVTLEGTTISSRATPVSGTYAAQVMKLNFVKVGNAASFKIPKVAPGYYNVVLNVAIDANSGLFNVAYNNQVFNAVEINASDMQPLVKQNMLIGKIRVLAFGDVQLRFICTGSSTRTAGKFELNMDQIVLSPIIAP</sequence>
<dbReference type="InterPro" id="IPR000782">
    <property type="entry name" value="FAS1_domain"/>
</dbReference>
<dbReference type="PROSITE" id="PS51257">
    <property type="entry name" value="PROKAR_LIPOPROTEIN"/>
    <property type="match status" value="1"/>
</dbReference>
<feature type="domain" description="FAS1" evidence="2">
    <location>
        <begin position="164"/>
        <end position="330"/>
    </location>
</feature>
<dbReference type="Gene3D" id="2.30.180.10">
    <property type="entry name" value="FAS1 domain"/>
    <property type="match status" value="2"/>
</dbReference>
<evidence type="ECO:0000313" key="3">
    <source>
        <dbReference type="EMBL" id="WEK19965.1"/>
    </source>
</evidence>
<dbReference type="Proteomes" id="UP001214530">
    <property type="component" value="Chromosome"/>
</dbReference>
<accession>A0AAJ6B780</accession>
<feature type="chain" id="PRO_5042565590" evidence="1">
    <location>
        <begin position="29"/>
        <end position="486"/>
    </location>
</feature>
<dbReference type="PANTHER" id="PTHR10900:SF77">
    <property type="entry name" value="FI19380P1"/>
    <property type="match status" value="1"/>
</dbReference>
<reference evidence="3" key="1">
    <citation type="submission" date="2023-03" db="EMBL/GenBank/DDBJ databases">
        <title>Andean soil-derived lignocellulolytic bacterial consortium as a source of novel taxa and putative plastic-active enzymes.</title>
        <authorList>
            <person name="Diaz-Garcia L."/>
            <person name="Chuvochina M."/>
            <person name="Feuerriegel G."/>
            <person name="Bunk B."/>
            <person name="Sproer C."/>
            <person name="Streit W.R."/>
            <person name="Rodriguez L.M."/>
            <person name="Overmann J."/>
            <person name="Jimenez D.J."/>
        </authorList>
    </citation>
    <scope>NUCLEOTIDE SEQUENCE</scope>
    <source>
        <strain evidence="3">MAG 3858</strain>
    </source>
</reference>
<dbReference type="InterPro" id="IPR050904">
    <property type="entry name" value="Adhesion/Biosynth-related"/>
</dbReference>
<feature type="domain" description="FAS1" evidence="2">
    <location>
        <begin position="39"/>
        <end position="161"/>
    </location>
</feature>
<keyword evidence="1" id="KW-0732">Signal</keyword>
<dbReference type="SMART" id="SM00554">
    <property type="entry name" value="FAS1"/>
    <property type="match status" value="2"/>
</dbReference>
<dbReference type="InterPro" id="IPR036378">
    <property type="entry name" value="FAS1_dom_sf"/>
</dbReference>
<dbReference type="EMBL" id="CP119313">
    <property type="protein sequence ID" value="WEK19965.1"/>
    <property type="molecule type" value="Genomic_DNA"/>
</dbReference>
<feature type="signal peptide" evidence="1">
    <location>
        <begin position="1"/>
        <end position="28"/>
    </location>
</feature>
<protein>
    <submittedName>
        <fullName evidence="3">Fasciclin domain-containing protein</fullName>
    </submittedName>
</protein>
<dbReference type="SUPFAM" id="SSF82153">
    <property type="entry name" value="FAS1 domain"/>
    <property type="match status" value="2"/>
</dbReference>
<evidence type="ECO:0000256" key="1">
    <source>
        <dbReference type="SAM" id="SignalP"/>
    </source>
</evidence>
<organism evidence="3 4">
    <name type="scientific">Candidatus Pedobacter colombiensis</name>
    <dbReference type="NCBI Taxonomy" id="3121371"/>
    <lineage>
        <taxon>Bacteria</taxon>
        <taxon>Pseudomonadati</taxon>
        <taxon>Bacteroidota</taxon>
        <taxon>Sphingobacteriia</taxon>
        <taxon>Sphingobacteriales</taxon>
        <taxon>Sphingobacteriaceae</taxon>
        <taxon>Pedobacter</taxon>
    </lineage>
</organism>